<keyword evidence="4" id="KW-0813">Transport</keyword>
<dbReference type="Pfam" id="PF18097">
    <property type="entry name" value="Vta1_C"/>
    <property type="match status" value="1"/>
</dbReference>
<keyword evidence="8" id="KW-0472">Membrane</keyword>
<dbReference type="PANTHER" id="PTHR46009">
    <property type="entry name" value="VACUOLAR PROTEIN SORTING-ASSOCIATED PROTEIN VTA1 HOMOLOG"/>
    <property type="match status" value="1"/>
</dbReference>
<evidence type="ECO:0000256" key="9">
    <source>
        <dbReference type="SAM" id="MobiDB-lite"/>
    </source>
</evidence>
<protein>
    <submittedName>
        <fullName evidence="12">Vacuolar protein sorting-associated protein VTA1-like protein</fullName>
    </submittedName>
</protein>
<dbReference type="InterPro" id="IPR044538">
    <property type="entry name" value="Vta1-like"/>
</dbReference>
<evidence type="ECO:0000256" key="1">
    <source>
        <dbReference type="ARBA" id="ARBA00004481"/>
    </source>
</evidence>
<dbReference type="GO" id="GO:0015031">
    <property type="term" value="P:protein transport"/>
    <property type="evidence" value="ECO:0007669"/>
    <property type="project" value="UniProtKB-KW"/>
</dbReference>
<evidence type="ECO:0000256" key="6">
    <source>
        <dbReference type="ARBA" id="ARBA00022753"/>
    </source>
</evidence>
<dbReference type="InParanoid" id="A0A067QSN9"/>
<feature type="region of interest" description="Disordered" evidence="9">
    <location>
        <begin position="160"/>
        <end position="183"/>
    </location>
</feature>
<comment type="subcellular location">
    <subcellularLocation>
        <location evidence="2">Cytoplasm</location>
    </subcellularLocation>
    <subcellularLocation>
        <location evidence="1">Endosome membrane</location>
        <topology evidence="1">Peripheral membrane protein</topology>
    </subcellularLocation>
</comment>
<keyword evidence="5" id="KW-0963">Cytoplasm</keyword>
<evidence type="ECO:0000259" key="11">
    <source>
        <dbReference type="Pfam" id="PF18097"/>
    </source>
</evidence>
<evidence type="ECO:0000256" key="2">
    <source>
        <dbReference type="ARBA" id="ARBA00004496"/>
    </source>
</evidence>
<proteinExistence type="inferred from homology"/>
<dbReference type="GO" id="GO:0005771">
    <property type="term" value="C:multivesicular body"/>
    <property type="evidence" value="ECO:0007669"/>
    <property type="project" value="TreeGrafter"/>
</dbReference>
<dbReference type="Pfam" id="PF04652">
    <property type="entry name" value="Vta1"/>
    <property type="match status" value="1"/>
</dbReference>
<accession>A0A067QSN9</accession>
<keyword evidence="7" id="KW-0653">Protein transport</keyword>
<dbReference type="InterPro" id="IPR039431">
    <property type="entry name" value="Vta1/CALS_N"/>
</dbReference>
<evidence type="ECO:0000256" key="7">
    <source>
        <dbReference type="ARBA" id="ARBA00022927"/>
    </source>
</evidence>
<dbReference type="PANTHER" id="PTHR46009:SF1">
    <property type="entry name" value="VACUOLAR PROTEIN SORTING-ASSOCIATED PROTEIN VTA1 HOMOLOG"/>
    <property type="match status" value="1"/>
</dbReference>
<gene>
    <name evidence="12" type="ORF">L798_14252</name>
</gene>
<sequence length="325" mass="35127">MSAQLPPCPASLKAIQHYLKTAAEHDGRDQVVSYWCRLYALQTGLKIDRKSDDSKSFLVGLMDWLETQKKAQADNEAITHELAAQAHIENYALKLFLYADSQDRAANFGKNVVKAFYTAGMLFDVLTTFGELSEEVVQNRKYAKWKAAYIHNCLKNGETPLPGPLTEEGEPHDGLLNEEGNPTPGGSAFQEDYGEAAGNTEFGFVQPQKPAAGFEAPSPPASNTYVPPTTPSYPGGFIPYHPSPSAAVTPNDGINLQPSFENYNPTGGVSGGSSSEGGVKLDAAQVTKAQKYCKWAGSALNYDDISTAITNLQKALRLLQTGQDD</sequence>
<evidence type="ECO:0000256" key="5">
    <source>
        <dbReference type="ARBA" id="ARBA00022490"/>
    </source>
</evidence>
<dbReference type="Proteomes" id="UP000027135">
    <property type="component" value="Unassembled WGS sequence"/>
</dbReference>
<dbReference type="FunCoup" id="A0A067QSN9">
    <property type="interactions" value="1862"/>
</dbReference>
<dbReference type="AlphaFoldDB" id="A0A067QSN9"/>
<organism evidence="12 13">
    <name type="scientific">Zootermopsis nevadensis</name>
    <name type="common">Dampwood termite</name>
    <dbReference type="NCBI Taxonomy" id="136037"/>
    <lineage>
        <taxon>Eukaryota</taxon>
        <taxon>Metazoa</taxon>
        <taxon>Ecdysozoa</taxon>
        <taxon>Arthropoda</taxon>
        <taxon>Hexapoda</taxon>
        <taxon>Insecta</taxon>
        <taxon>Pterygota</taxon>
        <taxon>Neoptera</taxon>
        <taxon>Polyneoptera</taxon>
        <taxon>Dictyoptera</taxon>
        <taxon>Blattodea</taxon>
        <taxon>Blattoidea</taxon>
        <taxon>Termitoidae</taxon>
        <taxon>Termopsidae</taxon>
        <taxon>Zootermopsis</taxon>
    </lineage>
</organism>
<comment type="similarity">
    <text evidence="3">Belongs to the VTA1 family.</text>
</comment>
<dbReference type="OrthoDB" id="391137at2759"/>
<dbReference type="eggNOG" id="KOG0917">
    <property type="taxonomic scope" value="Eukaryota"/>
</dbReference>
<dbReference type="EMBL" id="KK853069">
    <property type="protein sequence ID" value="KDR11827.1"/>
    <property type="molecule type" value="Genomic_DNA"/>
</dbReference>
<feature type="region of interest" description="Disordered" evidence="9">
    <location>
        <begin position="209"/>
        <end position="228"/>
    </location>
</feature>
<feature type="domain" description="Vta1 C-terminal" evidence="11">
    <location>
        <begin position="285"/>
        <end position="320"/>
    </location>
</feature>
<dbReference type="InterPro" id="IPR023175">
    <property type="entry name" value="Vta1/CALS_N_sf"/>
</dbReference>
<evidence type="ECO:0000256" key="4">
    <source>
        <dbReference type="ARBA" id="ARBA00022448"/>
    </source>
</evidence>
<keyword evidence="6" id="KW-0967">Endosome</keyword>
<evidence type="ECO:0000256" key="3">
    <source>
        <dbReference type="ARBA" id="ARBA00007895"/>
    </source>
</evidence>
<dbReference type="STRING" id="136037.A0A067QSN9"/>
<dbReference type="Gene3D" id="1.25.40.270">
    <property type="entry name" value="Vacuolar protein sorting-associated protein vta1"/>
    <property type="match status" value="1"/>
</dbReference>
<name>A0A067QSN9_ZOONE</name>
<dbReference type="GO" id="GO:0010008">
    <property type="term" value="C:endosome membrane"/>
    <property type="evidence" value="ECO:0007669"/>
    <property type="project" value="UniProtKB-SubCell"/>
</dbReference>
<evidence type="ECO:0000259" key="10">
    <source>
        <dbReference type="Pfam" id="PF04652"/>
    </source>
</evidence>
<dbReference type="InterPro" id="IPR041212">
    <property type="entry name" value="Vta1_C"/>
</dbReference>
<feature type="domain" description="Vta1/callose synthase N-terminal" evidence="10">
    <location>
        <begin position="15"/>
        <end position="156"/>
    </location>
</feature>
<evidence type="ECO:0000313" key="13">
    <source>
        <dbReference type="Proteomes" id="UP000027135"/>
    </source>
</evidence>
<dbReference type="GO" id="GO:0032511">
    <property type="term" value="P:late endosome to vacuole transport via multivesicular body sorting pathway"/>
    <property type="evidence" value="ECO:0007669"/>
    <property type="project" value="InterPro"/>
</dbReference>
<dbReference type="OMA" id="AYWCEYH"/>
<keyword evidence="13" id="KW-1185">Reference proteome</keyword>
<evidence type="ECO:0000256" key="8">
    <source>
        <dbReference type="ARBA" id="ARBA00023136"/>
    </source>
</evidence>
<evidence type="ECO:0000313" key="12">
    <source>
        <dbReference type="EMBL" id="KDR11827.1"/>
    </source>
</evidence>
<dbReference type="Gene3D" id="1.20.5.420">
    <property type="entry name" value="Immunoglobulin FC, subunit C"/>
    <property type="match status" value="1"/>
</dbReference>
<reference evidence="12 13" key="1">
    <citation type="journal article" date="2014" name="Nat. Commun.">
        <title>Molecular traces of alternative social organization in a termite genome.</title>
        <authorList>
            <person name="Terrapon N."/>
            <person name="Li C."/>
            <person name="Robertson H.M."/>
            <person name="Ji L."/>
            <person name="Meng X."/>
            <person name="Booth W."/>
            <person name="Chen Z."/>
            <person name="Childers C.P."/>
            <person name="Glastad K.M."/>
            <person name="Gokhale K."/>
            <person name="Gowin J."/>
            <person name="Gronenberg W."/>
            <person name="Hermansen R.A."/>
            <person name="Hu H."/>
            <person name="Hunt B.G."/>
            <person name="Huylmans A.K."/>
            <person name="Khalil S.M."/>
            <person name="Mitchell R.D."/>
            <person name="Munoz-Torres M.C."/>
            <person name="Mustard J.A."/>
            <person name="Pan H."/>
            <person name="Reese J.T."/>
            <person name="Scharf M.E."/>
            <person name="Sun F."/>
            <person name="Vogel H."/>
            <person name="Xiao J."/>
            <person name="Yang W."/>
            <person name="Yang Z."/>
            <person name="Yang Z."/>
            <person name="Zhou J."/>
            <person name="Zhu J."/>
            <person name="Brent C.S."/>
            <person name="Elsik C.G."/>
            <person name="Goodisman M.A."/>
            <person name="Liberles D.A."/>
            <person name="Roe R.M."/>
            <person name="Vargo E.L."/>
            <person name="Vilcinskas A."/>
            <person name="Wang J."/>
            <person name="Bornberg-Bauer E."/>
            <person name="Korb J."/>
            <person name="Zhang G."/>
            <person name="Liebig J."/>
        </authorList>
    </citation>
    <scope>NUCLEOTIDE SEQUENCE [LARGE SCALE GENOMIC DNA]</scope>
    <source>
        <tissue evidence="12">Whole organism</tissue>
    </source>
</reference>